<dbReference type="FunFam" id="1.10.600.10:FF:000001">
    <property type="entry name" value="Geranylgeranyl diphosphate synthase"/>
    <property type="match status" value="1"/>
</dbReference>
<keyword evidence="8" id="KW-0414">Isoprene biosynthesis</keyword>
<evidence type="ECO:0000256" key="4">
    <source>
        <dbReference type="ARBA" id="ARBA00015100"/>
    </source>
</evidence>
<dbReference type="RefSeq" id="WP_055244604.1">
    <property type="nucleotide sequence ID" value="NZ_CABIWA010000009.1"/>
</dbReference>
<dbReference type="NCBIfam" id="NF045485">
    <property type="entry name" value="FPPsyn"/>
    <property type="match status" value="1"/>
</dbReference>
<evidence type="ECO:0000256" key="5">
    <source>
        <dbReference type="ARBA" id="ARBA00022679"/>
    </source>
</evidence>
<evidence type="ECO:0000256" key="6">
    <source>
        <dbReference type="ARBA" id="ARBA00022723"/>
    </source>
</evidence>
<dbReference type="GO" id="GO:0004337">
    <property type="term" value="F:(2E,6E)-farnesyl diphosphate synthase activity"/>
    <property type="evidence" value="ECO:0007669"/>
    <property type="project" value="UniProtKB-EC"/>
</dbReference>
<dbReference type="EMBL" id="QVME01000001">
    <property type="protein sequence ID" value="RGE69861.1"/>
    <property type="molecule type" value="Genomic_DNA"/>
</dbReference>
<evidence type="ECO:0000256" key="8">
    <source>
        <dbReference type="ARBA" id="ARBA00023229"/>
    </source>
</evidence>
<evidence type="ECO:0000256" key="10">
    <source>
        <dbReference type="ARBA" id="ARBA00032873"/>
    </source>
</evidence>
<organism evidence="13 15">
    <name type="scientific">Anaerotruncus colihominis</name>
    <dbReference type="NCBI Taxonomy" id="169435"/>
    <lineage>
        <taxon>Bacteria</taxon>
        <taxon>Bacillati</taxon>
        <taxon>Bacillota</taxon>
        <taxon>Clostridia</taxon>
        <taxon>Eubacteriales</taxon>
        <taxon>Oscillospiraceae</taxon>
        <taxon>Anaerotruncus</taxon>
    </lineage>
</organism>
<dbReference type="InterPro" id="IPR000092">
    <property type="entry name" value="Polyprenyl_synt"/>
</dbReference>
<dbReference type="PANTHER" id="PTHR43281">
    <property type="entry name" value="FARNESYL DIPHOSPHATE SYNTHASE"/>
    <property type="match status" value="1"/>
</dbReference>
<dbReference type="PROSITE" id="PS00444">
    <property type="entry name" value="POLYPRENYL_SYNTHASE_2"/>
    <property type="match status" value="1"/>
</dbReference>
<dbReference type="EMBL" id="CZBE01000007">
    <property type="protein sequence ID" value="CUP56304.1"/>
    <property type="molecule type" value="Genomic_DNA"/>
</dbReference>
<dbReference type="EC" id="2.5.1.10" evidence="3"/>
<keyword evidence="5 12" id="KW-0808">Transferase</keyword>
<dbReference type="SFLD" id="SFLDG01017">
    <property type="entry name" value="Polyprenyl_Transferase_Like"/>
    <property type="match status" value="1"/>
</dbReference>
<dbReference type="CDD" id="cd00685">
    <property type="entry name" value="Trans_IPPS_HT"/>
    <property type="match status" value="1"/>
</dbReference>
<evidence type="ECO:0000256" key="12">
    <source>
        <dbReference type="RuleBase" id="RU004466"/>
    </source>
</evidence>
<evidence type="ECO:0000256" key="3">
    <source>
        <dbReference type="ARBA" id="ARBA00012439"/>
    </source>
</evidence>
<comment type="cofactor">
    <cofactor evidence="1">
        <name>Mg(2+)</name>
        <dbReference type="ChEBI" id="CHEBI:18420"/>
    </cofactor>
</comment>
<dbReference type="InterPro" id="IPR033749">
    <property type="entry name" value="Polyprenyl_synt_CS"/>
</dbReference>
<dbReference type="PROSITE" id="PS00723">
    <property type="entry name" value="POLYPRENYL_SYNTHASE_1"/>
    <property type="match status" value="1"/>
</dbReference>
<dbReference type="GO" id="GO:0005737">
    <property type="term" value="C:cytoplasm"/>
    <property type="evidence" value="ECO:0007669"/>
    <property type="project" value="UniProtKB-ARBA"/>
</dbReference>
<dbReference type="Proteomes" id="UP000260828">
    <property type="component" value="Unassembled WGS sequence"/>
</dbReference>
<evidence type="ECO:0000313" key="16">
    <source>
        <dbReference type="Proteomes" id="UP000260828"/>
    </source>
</evidence>
<reference evidence="13 15" key="1">
    <citation type="submission" date="2015-09" db="EMBL/GenBank/DDBJ databases">
        <authorList>
            <consortium name="Pathogen Informatics"/>
        </authorList>
    </citation>
    <scope>NUCLEOTIDE SEQUENCE [LARGE SCALE GENOMIC DNA]</scope>
    <source>
        <strain evidence="13 15">2789STDY5834939</strain>
    </source>
</reference>
<comment type="catalytic activity">
    <reaction evidence="11">
        <text>isopentenyl diphosphate + (2E)-geranyl diphosphate = (2E,6E)-farnesyl diphosphate + diphosphate</text>
        <dbReference type="Rhea" id="RHEA:19361"/>
        <dbReference type="ChEBI" id="CHEBI:33019"/>
        <dbReference type="ChEBI" id="CHEBI:58057"/>
        <dbReference type="ChEBI" id="CHEBI:128769"/>
        <dbReference type="ChEBI" id="CHEBI:175763"/>
        <dbReference type="EC" id="2.5.1.10"/>
    </reaction>
</comment>
<comment type="similarity">
    <text evidence="2 12">Belongs to the FPP/GGPP synthase family.</text>
</comment>
<evidence type="ECO:0000313" key="14">
    <source>
        <dbReference type="EMBL" id="RGE69861.1"/>
    </source>
</evidence>
<protein>
    <recommendedName>
        <fullName evidence="4">Farnesyl diphosphate synthase</fullName>
        <ecNumber evidence="3">2.5.1.10</ecNumber>
    </recommendedName>
    <alternativeName>
        <fullName evidence="10">(2E,6E)-farnesyl diphosphate synthase</fullName>
    </alternativeName>
    <alternativeName>
        <fullName evidence="9">Geranyltranstransferase</fullName>
    </alternativeName>
</protein>
<name>A0A174P5V3_9FIRM</name>
<keyword evidence="6" id="KW-0479">Metal-binding</keyword>
<dbReference type="GO" id="GO:0046872">
    <property type="term" value="F:metal ion binding"/>
    <property type="evidence" value="ECO:0007669"/>
    <property type="project" value="UniProtKB-KW"/>
</dbReference>
<dbReference type="GO" id="GO:0016114">
    <property type="term" value="P:terpenoid biosynthetic process"/>
    <property type="evidence" value="ECO:0007669"/>
    <property type="project" value="UniProtKB-ARBA"/>
</dbReference>
<gene>
    <name evidence="14" type="ORF">DXC40_02020</name>
    <name evidence="13" type="ORF">ERS852551_01191</name>
</gene>
<evidence type="ECO:0000256" key="2">
    <source>
        <dbReference type="ARBA" id="ARBA00006706"/>
    </source>
</evidence>
<dbReference type="AlphaFoldDB" id="A0A174P5V3"/>
<evidence type="ECO:0000256" key="9">
    <source>
        <dbReference type="ARBA" id="ARBA00032380"/>
    </source>
</evidence>
<dbReference type="InterPro" id="IPR053378">
    <property type="entry name" value="Prenyl_diphosphate_synthase"/>
</dbReference>
<accession>A0A174P5V3</accession>
<evidence type="ECO:0000313" key="15">
    <source>
        <dbReference type="Proteomes" id="UP000095765"/>
    </source>
</evidence>
<dbReference type="InterPro" id="IPR008949">
    <property type="entry name" value="Isoprenoid_synthase_dom_sf"/>
</dbReference>
<dbReference type="Pfam" id="PF00348">
    <property type="entry name" value="polyprenyl_synt"/>
    <property type="match status" value="1"/>
</dbReference>
<dbReference type="PANTHER" id="PTHR43281:SF1">
    <property type="entry name" value="FARNESYL DIPHOSPHATE SYNTHASE"/>
    <property type="match status" value="1"/>
</dbReference>
<dbReference type="Proteomes" id="UP000095765">
    <property type="component" value="Unassembled WGS sequence"/>
</dbReference>
<evidence type="ECO:0000313" key="13">
    <source>
        <dbReference type="EMBL" id="CUP56304.1"/>
    </source>
</evidence>
<reference evidence="14 16" key="2">
    <citation type="submission" date="2018-08" db="EMBL/GenBank/DDBJ databases">
        <title>A genome reference for cultivated species of the human gut microbiota.</title>
        <authorList>
            <person name="Zou Y."/>
            <person name="Xue W."/>
            <person name="Luo G."/>
        </authorList>
    </citation>
    <scope>NUCLEOTIDE SEQUENCE [LARGE SCALE GENOMIC DNA]</scope>
    <source>
        <strain evidence="14 16">TF05-12AC</strain>
    </source>
</reference>
<proteinExistence type="inferred from homology"/>
<dbReference type="SUPFAM" id="SSF48576">
    <property type="entry name" value="Terpenoid synthases"/>
    <property type="match status" value="1"/>
</dbReference>
<keyword evidence="7" id="KW-0460">Magnesium</keyword>
<evidence type="ECO:0000256" key="11">
    <source>
        <dbReference type="ARBA" id="ARBA00049399"/>
    </source>
</evidence>
<sequence>MRFDEQFASYARQTNDGLRDCLRYPGVRLQAAVVDAMRYSLLDAGKRLRAALVLEFARLASAPREGATALACAIEMLHAYSLIHDDLPCMDNDDFRRGKPSCHKEFGESTALLAGDALLTLAFETAAGAPLLTDLQRVEAVCTLSKAGGVCGMIGGQVIDLACEGNTVDEATLDTLCTLKTGALLRAAARLGCLAGKADKKMYDAADRYAAAVGLAFQITDDILDVTGDAHTLGKPVGSDAENHKTTYASLFGVAGAKARTITLIEAAKRETDAFSDNSFLVWLADMVLNRDH</sequence>
<evidence type="ECO:0000256" key="7">
    <source>
        <dbReference type="ARBA" id="ARBA00022842"/>
    </source>
</evidence>
<evidence type="ECO:0000256" key="1">
    <source>
        <dbReference type="ARBA" id="ARBA00001946"/>
    </source>
</evidence>
<dbReference type="Gene3D" id="1.10.600.10">
    <property type="entry name" value="Farnesyl Diphosphate Synthase"/>
    <property type="match status" value="1"/>
</dbReference>
<dbReference type="SFLD" id="SFLDS00005">
    <property type="entry name" value="Isoprenoid_Synthase_Type_I"/>
    <property type="match status" value="1"/>
</dbReference>
<dbReference type="OrthoDB" id="9805316at2"/>